<sequence>MTNRDMVGRWIDFAETDLISAEILLKSRSKYKGRYRNVIWLCHQTIEKMFKGILVVQDKSIIFTHDLLRLYKSTKIILDQRQIEYIEEVNVFYFPPRYPDLVYSKQLPEFNRQLASYHLKETLKLFKCLKQHIQKKL</sequence>
<protein>
    <recommendedName>
        <fullName evidence="1">HEPN domain-containing protein</fullName>
    </recommendedName>
</protein>
<organism evidence="2 3">
    <name type="scientific">Berkelbacteria bacterium GW2011_GWA2_38_9</name>
    <dbReference type="NCBI Taxonomy" id="1618334"/>
    <lineage>
        <taxon>Bacteria</taxon>
        <taxon>Candidatus Berkelbacteria</taxon>
    </lineage>
</organism>
<reference evidence="2 3" key="1">
    <citation type="journal article" date="2015" name="Nature">
        <title>rRNA introns, odd ribosomes, and small enigmatic genomes across a large radiation of phyla.</title>
        <authorList>
            <person name="Brown C.T."/>
            <person name="Hug L.A."/>
            <person name="Thomas B.C."/>
            <person name="Sharon I."/>
            <person name="Castelle C.J."/>
            <person name="Singh A."/>
            <person name="Wilkins M.J."/>
            <person name="Williams K.H."/>
            <person name="Banfield J.F."/>
        </authorList>
    </citation>
    <scope>NUCLEOTIDE SEQUENCE [LARGE SCALE GENOMIC DNA]</scope>
</reference>
<comment type="caution">
    <text evidence="2">The sequence shown here is derived from an EMBL/GenBank/DDBJ whole genome shotgun (WGS) entry which is preliminary data.</text>
</comment>
<evidence type="ECO:0000313" key="3">
    <source>
        <dbReference type="Proteomes" id="UP000033934"/>
    </source>
</evidence>
<dbReference type="EMBL" id="LBVO01000071">
    <property type="protein sequence ID" value="KKQ86432.1"/>
    <property type="molecule type" value="Genomic_DNA"/>
</dbReference>
<name>A0A0G0L5X8_9BACT</name>
<dbReference type="PROSITE" id="PS50910">
    <property type="entry name" value="HEPN"/>
    <property type="match status" value="1"/>
</dbReference>
<proteinExistence type="predicted"/>
<evidence type="ECO:0000259" key="1">
    <source>
        <dbReference type="PROSITE" id="PS50910"/>
    </source>
</evidence>
<feature type="domain" description="HEPN" evidence="1">
    <location>
        <begin position="16"/>
        <end position="125"/>
    </location>
</feature>
<dbReference type="Gene3D" id="1.20.120.330">
    <property type="entry name" value="Nucleotidyltransferases domain 2"/>
    <property type="match status" value="1"/>
</dbReference>
<evidence type="ECO:0000313" key="2">
    <source>
        <dbReference type="EMBL" id="KKQ86432.1"/>
    </source>
</evidence>
<dbReference type="InterPro" id="IPR007842">
    <property type="entry name" value="HEPN_dom"/>
</dbReference>
<accession>A0A0G0L5X8</accession>
<gene>
    <name evidence="2" type="ORF">UT11_C0071G0006</name>
</gene>
<dbReference type="Proteomes" id="UP000033934">
    <property type="component" value="Unassembled WGS sequence"/>
</dbReference>
<dbReference type="SUPFAM" id="SSF81593">
    <property type="entry name" value="Nucleotidyltransferase substrate binding subunit/domain"/>
    <property type="match status" value="1"/>
</dbReference>
<dbReference type="Pfam" id="PF05168">
    <property type="entry name" value="HEPN"/>
    <property type="match status" value="1"/>
</dbReference>
<dbReference type="AlphaFoldDB" id="A0A0G0L5X8"/>
<dbReference type="SMART" id="SM00748">
    <property type="entry name" value="HEPN"/>
    <property type="match status" value="1"/>
</dbReference>